<dbReference type="InterPro" id="IPR014807">
    <property type="entry name" value="Coa1"/>
</dbReference>
<protein>
    <submittedName>
        <fullName evidence="3">6636_t:CDS:1</fullName>
    </submittedName>
</protein>
<evidence type="ECO:0000256" key="2">
    <source>
        <dbReference type="SAM" id="Phobius"/>
    </source>
</evidence>
<dbReference type="GO" id="GO:0005743">
    <property type="term" value="C:mitochondrial inner membrane"/>
    <property type="evidence" value="ECO:0007669"/>
    <property type="project" value="TreeGrafter"/>
</dbReference>
<comment type="caution">
    <text evidence="3">The sequence shown here is derived from an EMBL/GenBank/DDBJ whole genome shotgun (WGS) entry which is preliminary data.</text>
</comment>
<dbReference type="AlphaFoldDB" id="A0A9N8VUU8"/>
<evidence type="ECO:0000256" key="1">
    <source>
        <dbReference type="SAM" id="Coils"/>
    </source>
</evidence>
<keyword evidence="2" id="KW-1133">Transmembrane helix</keyword>
<evidence type="ECO:0000313" key="4">
    <source>
        <dbReference type="Proteomes" id="UP000789739"/>
    </source>
</evidence>
<proteinExistence type="predicted"/>
<accession>A0A9N8VUU8</accession>
<sequence length="261" mass="29726">MKLVTDVNNAAFQMVLREKDETKKALRDLANVKNELDDANTKIRHEQRTKRTCLESKSSSPVMSRCCLSSPMRRIIQGSSNPTKAFFSKYYQYNYGHVIPIRLMSTRIPTSTRTVQKPRPLPEIKNNTPKYIAFGLAGVSFWAAFITIAFNHQRQASSIVKNSIFHVKYDQEAKEVLGDNIDFASSWPWISGSVNHLKGKINISYDVKGSKGKGRVHFHSVRRGYDQRWEVLDFSLTSEDGRIVYIKGSSGKLEKDANMTQ</sequence>
<dbReference type="PANTHER" id="PTHR28523:SF1">
    <property type="entry name" value="CYTOCHROME C OXIDASE ASSEMBLY FACTOR 1"/>
    <property type="match status" value="1"/>
</dbReference>
<name>A0A9N8VUU8_9GLOM</name>
<keyword evidence="4" id="KW-1185">Reference proteome</keyword>
<dbReference type="Pfam" id="PF08695">
    <property type="entry name" value="Coa1"/>
    <property type="match status" value="1"/>
</dbReference>
<keyword evidence="2" id="KW-0472">Membrane</keyword>
<keyword evidence="2" id="KW-0812">Transmembrane</keyword>
<dbReference type="InterPro" id="IPR042432">
    <property type="entry name" value="Coa1_fungi"/>
</dbReference>
<keyword evidence="1" id="KW-0175">Coiled coil</keyword>
<evidence type="ECO:0000313" key="3">
    <source>
        <dbReference type="EMBL" id="CAG8463194.1"/>
    </source>
</evidence>
<dbReference type="GO" id="GO:0033617">
    <property type="term" value="P:mitochondrial respiratory chain complex IV assembly"/>
    <property type="evidence" value="ECO:0007669"/>
    <property type="project" value="InterPro"/>
</dbReference>
<dbReference type="PANTHER" id="PTHR28523">
    <property type="entry name" value="CYTOCHROME C OXIDASE ASSEMBLY FACTOR 1"/>
    <property type="match status" value="1"/>
</dbReference>
<dbReference type="Proteomes" id="UP000789739">
    <property type="component" value="Unassembled WGS sequence"/>
</dbReference>
<dbReference type="EMBL" id="CAJVPI010000037">
    <property type="protein sequence ID" value="CAG8463194.1"/>
    <property type="molecule type" value="Genomic_DNA"/>
</dbReference>
<feature type="transmembrane region" description="Helical" evidence="2">
    <location>
        <begin position="131"/>
        <end position="151"/>
    </location>
</feature>
<gene>
    <name evidence="3" type="ORF">PBRASI_LOCUS696</name>
</gene>
<organism evidence="3 4">
    <name type="scientific">Paraglomus brasilianum</name>
    <dbReference type="NCBI Taxonomy" id="144538"/>
    <lineage>
        <taxon>Eukaryota</taxon>
        <taxon>Fungi</taxon>
        <taxon>Fungi incertae sedis</taxon>
        <taxon>Mucoromycota</taxon>
        <taxon>Glomeromycotina</taxon>
        <taxon>Glomeromycetes</taxon>
        <taxon>Paraglomerales</taxon>
        <taxon>Paraglomeraceae</taxon>
        <taxon>Paraglomus</taxon>
    </lineage>
</organism>
<dbReference type="OrthoDB" id="2100652at2759"/>
<feature type="coiled-coil region" evidence="1">
    <location>
        <begin position="19"/>
        <end position="49"/>
    </location>
</feature>
<reference evidence="3" key="1">
    <citation type="submission" date="2021-06" db="EMBL/GenBank/DDBJ databases">
        <authorList>
            <person name="Kallberg Y."/>
            <person name="Tangrot J."/>
            <person name="Rosling A."/>
        </authorList>
    </citation>
    <scope>NUCLEOTIDE SEQUENCE</scope>
    <source>
        <strain evidence="3">BR232B</strain>
    </source>
</reference>